<feature type="chain" id="PRO_5020608747" evidence="1">
    <location>
        <begin position="21"/>
        <end position="274"/>
    </location>
</feature>
<dbReference type="PANTHER" id="PTHR21666:SF285">
    <property type="entry name" value="M23 FAMILY METALLOPEPTIDASE"/>
    <property type="match status" value="1"/>
</dbReference>
<dbReference type="Gene3D" id="2.60.40.1590">
    <property type="entry name" value="Peptidoglycan hydrolase domains"/>
    <property type="match status" value="1"/>
</dbReference>
<evidence type="ECO:0000313" key="4">
    <source>
        <dbReference type="EMBL" id="RZU47532.1"/>
    </source>
</evidence>
<dbReference type="Proteomes" id="UP000292423">
    <property type="component" value="Unassembled WGS sequence"/>
</dbReference>
<evidence type="ECO:0000259" key="3">
    <source>
        <dbReference type="Pfam" id="PF18421"/>
    </source>
</evidence>
<dbReference type="SUPFAM" id="SSF51261">
    <property type="entry name" value="Duplicated hybrid motif"/>
    <property type="match status" value="1"/>
</dbReference>
<dbReference type="Pfam" id="PF18421">
    <property type="entry name" value="Peptidase_M23_N"/>
    <property type="match status" value="1"/>
</dbReference>
<evidence type="ECO:0000256" key="1">
    <source>
        <dbReference type="SAM" id="SignalP"/>
    </source>
</evidence>
<dbReference type="CDD" id="cd12797">
    <property type="entry name" value="M23_peptidase"/>
    <property type="match status" value="1"/>
</dbReference>
<dbReference type="AlphaFoldDB" id="A0A4Q7ZAC0"/>
<name>A0A4Q7ZAC0_9GAMM</name>
<dbReference type="InterPro" id="IPR016047">
    <property type="entry name" value="M23ase_b-sheet_dom"/>
</dbReference>
<dbReference type="EMBL" id="SHKX01000010">
    <property type="protein sequence ID" value="RZU47532.1"/>
    <property type="molecule type" value="Genomic_DNA"/>
</dbReference>
<dbReference type="GO" id="GO:0004222">
    <property type="term" value="F:metalloendopeptidase activity"/>
    <property type="evidence" value="ECO:0007669"/>
    <property type="project" value="TreeGrafter"/>
</dbReference>
<gene>
    <name evidence="4" type="ORF">EV700_0495</name>
</gene>
<dbReference type="InterPro" id="IPR011055">
    <property type="entry name" value="Dup_hybrid_motif"/>
</dbReference>
<dbReference type="FunFam" id="2.70.70.10:FF:000019">
    <property type="entry name" value="M23 family peptidase"/>
    <property type="match status" value="1"/>
</dbReference>
<dbReference type="PANTHER" id="PTHR21666">
    <property type="entry name" value="PEPTIDASE-RELATED"/>
    <property type="match status" value="1"/>
</dbReference>
<dbReference type="RefSeq" id="WP_130410767.1">
    <property type="nucleotide sequence ID" value="NZ_SHKX01000010.1"/>
</dbReference>
<dbReference type="OrthoDB" id="9815245at2"/>
<dbReference type="Gene3D" id="2.70.70.10">
    <property type="entry name" value="Glucose Permease (Domain IIA)"/>
    <property type="match status" value="1"/>
</dbReference>
<dbReference type="InterPro" id="IPR050570">
    <property type="entry name" value="Cell_wall_metabolism_enzyme"/>
</dbReference>
<keyword evidence="1" id="KW-0732">Signal</keyword>
<feature type="signal peptide" evidence="1">
    <location>
        <begin position="1"/>
        <end position="20"/>
    </location>
</feature>
<protein>
    <submittedName>
        <fullName evidence="4">Peptidase M23-like protein</fullName>
    </submittedName>
</protein>
<reference evidence="4 5" key="1">
    <citation type="submission" date="2019-02" db="EMBL/GenBank/DDBJ databases">
        <title>Genomic Encyclopedia of Type Strains, Phase IV (KMG-IV): sequencing the most valuable type-strain genomes for metagenomic binning, comparative biology and taxonomic classification.</title>
        <authorList>
            <person name="Goeker M."/>
        </authorList>
    </citation>
    <scope>NUCLEOTIDE SEQUENCE [LARGE SCALE GENOMIC DNA]</scope>
    <source>
        <strain evidence="4 5">DSM 105135</strain>
    </source>
</reference>
<keyword evidence="5" id="KW-1185">Reference proteome</keyword>
<proteinExistence type="predicted"/>
<dbReference type="Pfam" id="PF01551">
    <property type="entry name" value="Peptidase_M23"/>
    <property type="match status" value="1"/>
</dbReference>
<sequence>MKQLPLYLWPACLLVANVHAAALPRDQRTPGGVAVLTVPEYLPADVRIFLSGMEVPVIAGAMERKAIVGIPMSQPPGEVSLEARSASGNDSLSFTVSGKDYPEQHITLKTQEHVTPSPEQLARYEREAAEQNAVYRHYEPGQPAWPSFKLPGVGPFSSPFGLKRFFNGEPRAPHAGLDIAIAEGVPARAPADGKVVQTGDYFFNGQTVMIDHGNGVISMLCHLSRIDTKPGQTVKQGDIIGKVGHTGRATGPHLHWTVSINNARVDPLLLLDAP</sequence>
<dbReference type="InterPro" id="IPR040487">
    <property type="entry name" value="Peptidase_M23_N"/>
</dbReference>
<accession>A0A4Q7ZAC0</accession>
<feature type="domain" description="M23ase beta-sheet core" evidence="2">
    <location>
        <begin position="173"/>
        <end position="267"/>
    </location>
</feature>
<feature type="domain" description="Peptidase family M23 N-terminal" evidence="3">
    <location>
        <begin position="29"/>
        <end position="99"/>
    </location>
</feature>
<comment type="caution">
    <text evidence="4">The sequence shown here is derived from an EMBL/GenBank/DDBJ whole genome shotgun (WGS) entry which is preliminary data.</text>
</comment>
<evidence type="ECO:0000313" key="5">
    <source>
        <dbReference type="Proteomes" id="UP000292423"/>
    </source>
</evidence>
<organism evidence="4 5">
    <name type="scientific">Fluviicoccus keumensis</name>
    <dbReference type="NCBI Taxonomy" id="1435465"/>
    <lineage>
        <taxon>Bacteria</taxon>
        <taxon>Pseudomonadati</taxon>
        <taxon>Pseudomonadota</taxon>
        <taxon>Gammaproteobacteria</taxon>
        <taxon>Moraxellales</taxon>
        <taxon>Moraxellaceae</taxon>
        <taxon>Fluviicoccus</taxon>
    </lineage>
</organism>
<evidence type="ECO:0000259" key="2">
    <source>
        <dbReference type="Pfam" id="PF01551"/>
    </source>
</evidence>